<dbReference type="InterPro" id="IPR016181">
    <property type="entry name" value="Acyl_CoA_acyltransferase"/>
</dbReference>
<proteinExistence type="predicted"/>
<evidence type="ECO:0000313" key="5">
    <source>
        <dbReference type="Proteomes" id="UP000681610"/>
    </source>
</evidence>
<dbReference type="RefSeq" id="WP_208058029.1">
    <property type="nucleotide sequence ID" value="NZ_JAGDYP010000002.1"/>
</dbReference>
<dbReference type="Pfam" id="PF00583">
    <property type="entry name" value="Acetyltransf_1"/>
    <property type="match status" value="1"/>
</dbReference>
<name>A0ABS3PVF9_9FLAO</name>
<feature type="domain" description="N-acetyltransferase" evidence="3">
    <location>
        <begin position="4"/>
        <end position="169"/>
    </location>
</feature>
<keyword evidence="1" id="KW-0808">Transferase</keyword>
<dbReference type="EMBL" id="JAGDYP010000002">
    <property type="protein sequence ID" value="MBO1883297.1"/>
    <property type="molecule type" value="Genomic_DNA"/>
</dbReference>
<protein>
    <submittedName>
        <fullName evidence="4">GNAT family N-acetyltransferase</fullName>
    </submittedName>
</protein>
<dbReference type="SUPFAM" id="SSF55729">
    <property type="entry name" value="Acyl-CoA N-acyltransferases (Nat)"/>
    <property type="match status" value="1"/>
</dbReference>
<dbReference type="PANTHER" id="PTHR43877">
    <property type="entry name" value="AMINOALKYLPHOSPHONATE N-ACETYLTRANSFERASE-RELATED-RELATED"/>
    <property type="match status" value="1"/>
</dbReference>
<organism evidence="4 5">
    <name type="scientific">Capnocytophaga bilenii</name>
    <dbReference type="NCBI Taxonomy" id="2819369"/>
    <lineage>
        <taxon>Bacteria</taxon>
        <taxon>Pseudomonadati</taxon>
        <taxon>Bacteroidota</taxon>
        <taxon>Flavobacteriia</taxon>
        <taxon>Flavobacteriales</taxon>
        <taxon>Flavobacteriaceae</taxon>
        <taxon>Capnocytophaga</taxon>
    </lineage>
</organism>
<dbReference type="PROSITE" id="PS51186">
    <property type="entry name" value="GNAT"/>
    <property type="match status" value="1"/>
</dbReference>
<evidence type="ECO:0000256" key="1">
    <source>
        <dbReference type="ARBA" id="ARBA00022679"/>
    </source>
</evidence>
<evidence type="ECO:0000259" key="3">
    <source>
        <dbReference type="PROSITE" id="PS51186"/>
    </source>
</evidence>
<dbReference type="PANTHER" id="PTHR43877:SF2">
    <property type="entry name" value="AMINOALKYLPHOSPHONATE N-ACETYLTRANSFERASE-RELATED"/>
    <property type="match status" value="1"/>
</dbReference>
<gene>
    <name evidence="4" type="ORF">J4N46_02400</name>
</gene>
<keyword evidence="5" id="KW-1185">Reference proteome</keyword>
<dbReference type="CDD" id="cd04301">
    <property type="entry name" value="NAT_SF"/>
    <property type="match status" value="1"/>
</dbReference>
<dbReference type="Proteomes" id="UP000681610">
    <property type="component" value="Unassembled WGS sequence"/>
</dbReference>
<dbReference type="Gene3D" id="3.40.630.30">
    <property type="match status" value="1"/>
</dbReference>
<keyword evidence="2" id="KW-0012">Acyltransferase</keyword>
<reference evidence="4 5" key="1">
    <citation type="submission" date="2021-03" db="EMBL/GenBank/DDBJ databases">
        <title>Isolation and description of Capnocytophaga bilenii sp. nov., a novel Capnocytophaga species, isolated from a gingivitis subject.</title>
        <authorList>
            <person name="Antezack A."/>
            <person name="Monnet-Corti V."/>
            <person name="La Scola B."/>
        </authorList>
    </citation>
    <scope>NUCLEOTIDE SEQUENCE [LARGE SCALE GENOMIC DNA]</scope>
    <source>
        <strain evidence="4 5">Marseille-Q4570</strain>
    </source>
</reference>
<sequence length="169" mass="19157">MNDIKLRPALYAEKAAIWDILAAAIERRKADGSQQWQDGYPNEEVVANDLKENYGYVLENSGVIVGYCALILNNEPAYAAIDGRWLTNGSYVVIHRIAISPDYIGKGLVQVMLQQIETLVKYDEIPSIRVDTNYDNAPMLHILEKMGYRYCGEVRMRGGLRKAYEKVIL</sequence>
<accession>A0ABS3PVF9</accession>
<evidence type="ECO:0000313" key="4">
    <source>
        <dbReference type="EMBL" id="MBO1883297.1"/>
    </source>
</evidence>
<dbReference type="InterPro" id="IPR050832">
    <property type="entry name" value="Bact_Acetyltransf"/>
</dbReference>
<evidence type="ECO:0000256" key="2">
    <source>
        <dbReference type="ARBA" id="ARBA00023315"/>
    </source>
</evidence>
<comment type="caution">
    <text evidence="4">The sequence shown here is derived from an EMBL/GenBank/DDBJ whole genome shotgun (WGS) entry which is preliminary data.</text>
</comment>
<dbReference type="InterPro" id="IPR000182">
    <property type="entry name" value="GNAT_dom"/>
</dbReference>